<keyword evidence="2" id="KW-0812">Transmembrane</keyword>
<sequence length="270" mass="30412">MLRRMRMRMRRRSSLQHHGGGVVVLVLVVVYMLVYSWVMADGQELRRRKRRKRRKRIGDRRVVNRLERRTDRLRREGKEERTTEGKEMKKDASSTVGASLDTFLFNVTRRRCVLQTGRWLRRDTLDHLRVSGGAPSVCGGRMDQRSAGDMERNLAFIIYQPVLPDRDCVQSAERRGYLRRRRTRRHDVSSTYAPKTQREGSEPPQPAGALAAGRAVPAHKAWADAAEAAGLSDGGSGREAVGAVRAVGAAPRTRVSVPRLRLRAALPAGA</sequence>
<name>A0A7J5Z5T1_DISMA</name>
<feature type="region of interest" description="Disordered" evidence="1">
    <location>
        <begin position="179"/>
        <end position="215"/>
    </location>
</feature>
<protein>
    <submittedName>
        <fullName evidence="3">Uncharacterized protein</fullName>
    </submittedName>
</protein>
<keyword evidence="4" id="KW-1185">Reference proteome</keyword>
<dbReference type="Proteomes" id="UP000518266">
    <property type="component" value="Unassembled WGS sequence"/>
</dbReference>
<organism evidence="3 4">
    <name type="scientific">Dissostichus mawsoni</name>
    <name type="common">Antarctic cod</name>
    <dbReference type="NCBI Taxonomy" id="36200"/>
    <lineage>
        <taxon>Eukaryota</taxon>
        <taxon>Metazoa</taxon>
        <taxon>Chordata</taxon>
        <taxon>Craniata</taxon>
        <taxon>Vertebrata</taxon>
        <taxon>Euteleostomi</taxon>
        <taxon>Actinopterygii</taxon>
        <taxon>Neopterygii</taxon>
        <taxon>Teleostei</taxon>
        <taxon>Neoteleostei</taxon>
        <taxon>Acanthomorphata</taxon>
        <taxon>Eupercaria</taxon>
        <taxon>Perciformes</taxon>
        <taxon>Notothenioidei</taxon>
        <taxon>Nototheniidae</taxon>
        <taxon>Dissostichus</taxon>
    </lineage>
</organism>
<evidence type="ECO:0000256" key="2">
    <source>
        <dbReference type="SAM" id="Phobius"/>
    </source>
</evidence>
<accession>A0A7J5Z5T1</accession>
<evidence type="ECO:0000313" key="3">
    <source>
        <dbReference type="EMBL" id="KAF3857115.1"/>
    </source>
</evidence>
<feature type="region of interest" description="Disordered" evidence="1">
    <location>
        <begin position="68"/>
        <end position="92"/>
    </location>
</feature>
<evidence type="ECO:0000313" key="4">
    <source>
        <dbReference type="Proteomes" id="UP000518266"/>
    </source>
</evidence>
<feature type="transmembrane region" description="Helical" evidence="2">
    <location>
        <begin position="21"/>
        <end position="40"/>
    </location>
</feature>
<proteinExistence type="predicted"/>
<keyword evidence="2" id="KW-1133">Transmembrane helix</keyword>
<dbReference type="AlphaFoldDB" id="A0A7J5Z5T1"/>
<dbReference type="EMBL" id="JAAKFY010000005">
    <property type="protein sequence ID" value="KAF3857115.1"/>
    <property type="molecule type" value="Genomic_DNA"/>
</dbReference>
<evidence type="ECO:0000256" key="1">
    <source>
        <dbReference type="SAM" id="MobiDB-lite"/>
    </source>
</evidence>
<reference evidence="3 4" key="1">
    <citation type="submission" date="2020-03" db="EMBL/GenBank/DDBJ databases">
        <title>Dissostichus mawsoni Genome sequencing and assembly.</title>
        <authorList>
            <person name="Park H."/>
        </authorList>
    </citation>
    <scope>NUCLEOTIDE SEQUENCE [LARGE SCALE GENOMIC DNA]</scope>
    <source>
        <strain evidence="3">DM0001</strain>
        <tissue evidence="3">Muscle</tissue>
    </source>
</reference>
<keyword evidence="2" id="KW-0472">Membrane</keyword>
<gene>
    <name evidence="3" type="ORF">F7725_008974</name>
</gene>
<comment type="caution">
    <text evidence="3">The sequence shown here is derived from an EMBL/GenBank/DDBJ whole genome shotgun (WGS) entry which is preliminary data.</text>
</comment>